<dbReference type="KEGG" id="eri:EEI45_05400"/>
<dbReference type="RefSeq" id="WP_125164434.1">
    <property type="nucleotide sequence ID" value="NZ_CP034234.1"/>
</dbReference>
<keyword evidence="1" id="KW-1133">Transmembrane helix</keyword>
<keyword evidence="1" id="KW-0472">Membrane</keyword>
<keyword evidence="1" id="KW-0812">Transmembrane</keyword>
<sequence length="325" mass="37706">MKSRVNKYQDLHEQIALDSESNIENSDLSHFANRLNQIDNQFDKMDVVAREDREPTHARQIEEVQEEHSIDEEPKVEPQFDTFESAYLKDFLDEVKEYNVRKGYRDLENTDANILSELNKSSEIAKPFNDDEMTTVLHAIDPELSTMDADDFIEDETEEDVNLDELPNLDETIVFKSVEHNSVDAYEAEDELEKTIAMAVQEMVDDEETVVDINNQEALSDVEFELDSDEFDNILSEEDDSIFEMQAQLEAMEDYSDSDFDSDKFRSELLAQTQTLQHKIIDQEQNIDQMNETMVRTNRMLNVVLSLLILAIIVVLLLIVAQFRK</sequence>
<name>A0A3Q8S2T0_9FIRM</name>
<dbReference type="AlphaFoldDB" id="A0A3Q8S2T0"/>
<evidence type="ECO:0000256" key="1">
    <source>
        <dbReference type="SAM" id="Phobius"/>
    </source>
</evidence>
<evidence type="ECO:0000313" key="2">
    <source>
        <dbReference type="EMBL" id="AZK44256.1"/>
    </source>
</evidence>
<accession>A0A3Q8S2T0</accession>
<evidence type="ECO:0000313" key="3">
    <source>
        <dbReference type="Proteomes" id="UP000278804"/>
    </source>
</evidence>
<reference evidence="2 3" key="1">
    <citation type="journal article" date="2020" name="Int. J. Syst. Evol. Microbiol.">
        <title>Description of Erysipelothrix piscisicarius sp. nov., an emergent fish pathogen, and assessment of virulence using a tiger barb (Puntigrus tetrazona) infection model.</title>
        <authorList>
            <person name="Pomaranski E.K."/>
            <person name="Griffin M.J."/>
            <person name="Camus A.C."/>
            <person name="Armwood A.R."/>
            <person name="Shelley J."/>
            <person name="Waldbieser G.C."/>
            <person name="LaFrentz B.R."/>
            <person name="Garcia J.C."/>
            <person name="Yanong R."/>
            <person name="Soto E."/>
        </authorList>
    </citation>
    <scope>NUCLEOTIDE SEQUENCE [LARGE SCALE GENOMIC DNA]</scope>
    <source>
        <strain evidence="2 3">15TAL0474</strain>
    </source>
</reference>
<organism evidence="2 3">
    <name type="scientific">Erysipelothrix piscisicarius</name>
    <dbReference type="NCBI Taxonomy" id="2485784"/>
    <lineage>
        <taxon>Bacteria</taxon>
        <taxon>Bacillati</taxon>
        <taxon>Bacillota</taxon>
        <taxon>Erysipelotrichia</taxon>
        <taxon>Erysipelotrichales</taxon>
        <taxon>Erysipelotrichaceae</taxon>
        <taxon>Erysipelothrix</taxon>
    </lineage>
</organism>
<feature type="transmembrane region" description="Helical" evidence="1">
    <location>
        <begin position="300"/>
        <end position="323"/>
    </location>
</feature>
<proteinExistence type="predicted"/>
<gene>
    <name evidence="2" type="ORF">EEI45_05400</name>
</gene>
<dbReference type="EMBL" id="CP034234">
    <property type="protein sequence ID" value="AZK44256.1"/>
    <property type="molecule type" value="Genomic_DNA"/>
</dbReference>
<protein>
    <submittedName>
        <fullName evidence="2">Uncharacterized protein</fullName>
    </submittedName>
</protein>
<keyword evidence="3" id="KW-1185">Reference proteome</keyword>
<dbReference type="Proteomes" id="UP000278804">
    <property type="component" value="Chromosome"/>
</dbReference>